<name>A0A1B1NNM0_9VIBR</name>
<keyword evidence="2" id="KW-1185">Reference proteome</keyword>
<accession>A0A1B1NNM0</accession>
<dbReference type="EMBL" id="CP016414">
    <property type="protein sequence ID" value="ANU36223.1"/>
    <property type="molecule type" value="Genomic_DNA"/>
</dbReference>
<dbReference type="KEGG" id="vsc:VSVS12_01519"/>
<protein>
    <submittedName>
        <fullName evidence="1">Uncharacterized protein</fullName>
    </submittedName>
</protein>
<dbReference type="Proteomes" id="UP000092528">
    <property type="component" value="Chromosome 1"/>
</dbReference>
<reference evidence="1 2" key="1">
    <citation type="submission" date="2016-07" db="EMBL/GenBank/DDBJ databases">
        <title>Genome sequencing of Vibrio scophthalmi strain VS-05, an isolated from Paralichthys olivaceus.</title>
        <authorList>
            <person name="Han H.-J."/>
        </authorList>
    </citation>
    <scope>NUCLEOTIDE SEQUENCE [LARGE SCALE GENOMIC DNA]</scope>
    <source>
        <strain evidence="1 2">VS-05</strain>
    </source>
</reference>
<dbReference type="AlphaFoldDB" id="A0A1B1NNM0"/>
<organism evidence="1 2">
    <name type="scientific">Vibrio scophthalmi</name>
    <dbReference type="NCBI Taxonomy" id="45658"/>
    <lineage>
        <taxon>Bacteria</taxon>
        <taxon>Pseudomonadati</taxon>
        <taxon>Pseudomonadota</taxon>
        <taxon>Gammaproteobacteria</taxon>
        <taxon>Vibrionales</taxon>
        <taxon>Vibrionaceae</taxon>
        <taxon>Vibrio</taxon>
    </lineage>
</organism>
<sequence length="71" mass="8244">MLYFLTSYSDINQRKPLQEPPCDNGKKTSPNLHSIKFKIGFNDVNSKEDYTDCQKDNANLSPMKRDLFSKK</sequence>
<proteinExistence type="predicted"/>
<gene>
    <name evidence="1" type="ORF">VSVS05_01096</name>
</gene>
<evidence type="ECO:0000313" key="1">
    <source>
        <dbReference type="EMBL" id="ANU36223.1"/>
    </source>
</evidence>
<evidence type="ECO:0000313" key="2">
    <source>
        <dbReference type="Proteomes" id="UP000092528"/>
    </source>
</evidence>